<dbReference type="InterPro" id="IPR014059">
    <property type="entry name" value="TraI/TrwC_relax"/>
</dbReference>
<dbReference type="Gene3D" id="3.40.50.300">
    <property type="entry name" value="P-loop containing nucleotide triphosphate hydrolases"/>
    <property type="match status" value="2"/>
</dbReference>
<feature type="compositionally biased region" description="Polar residues" evidence="3">
    <location>
        <begin position="828"/>
        <end position="843"/>
    </location>
</feature>
<dbReference type="GO" id="GO:0005524">
    <property type="term" value="F:ATP binding"/>
    <property type="evidence" value="ECO:0007669"/>
    <property type="project" value="UniProtKB-KW"/>
</dbReference>
<organism evidence="6 7">
    <name type="scientific">Limnohabitans parvus II-B4</name>
    <dbReference type="NCBI Taxonomy" id="1293052"/>
    <lineage>
        <taxon>Bacteria</taxon>
        <taxon>Pseudomonadati</taxon>
        <taxon>Pseudomonadota</taxon>
        <taxon>Betaproteobacteria</taxon>
        <taxon>Burkholderiales</taxon>
        <taxon>Comamonadaceae</taxon>
        <taxon>Limnohabitans</taxon>
    </lineage>
</organism>
<accession>A0A315EB49</accession>
<feature type="region of interest" description="Disordered" evidence="3">
    <location>
        <begin position="828"/>
        <end position="885"/>
    </location>
</feature>
<dbReference type="Gene3D" id="2.30.30.940">
    <property type="match status" value="1"/>
</dbReference>
<feature type="domain" description="(+)RNA virus helicase C-terminal" evidence="4">
    <location>
        <begin position="730"/>
        <end position="776"/>
    </location>
</feature>
<proteinExistence type="predicted"/>
<keyword evidence="1" id="KW-0547">Nucleotide-binding</keyword>
<keyword evidence="2" id="KW-0067">ATP-binding</keyword>
<dbReference type="InterPro" id="IPR027351">
    <property type="entry name" value="(+)RNA_virus_helicase_core_dom"/>
</dbReference>
<evidence type="ECO:0000313" key="7">
    <source>
        <dbReference type="Proteomes" id="UP000250790"/>
    </source>
</evidence>
<feature type="compositionally biased region" description="Polar residues" evidence="3">
    <location>
        <begin position="870"/>
        <end position="880"/>
    </location>
</feature>
<keyword evidence="7" id="KW-1185">Reference proteome</keyword>
<dbReference type="Pfam" id="PF01443">
    <property type="entry name" value="Viral_helicase1"/>
    <property type="match status" value="1"/>
</dbReference>
<dbReference type="InterPro" id="IPR027417">
    <property type="entry name" value="P-loop_NTPase"/>
</dbReference>
<dbReference type="CDD" id="cd17933">
    <property type="entry name" value="DEXSc_RecD-like"/>
    <property type="match status" value="1"/>
</dbReference>
<dbReference type="AlphaFoldDB" id="A0A315EB49"/>
<dbReference type="InterPro" id="IPR050534">
    <property type="entry name" value="Coronavir_polyprotein_1ab"/>
</dbReference>
<evidence type="ECO:0000259" key="5">
    <source>
        <dbReference type="Pfam" id="PF08751"/>
    </source>
</evidence>
<dbReference type="NCBIfam" id="NF041492">
    <property type="entry name" value="MobF"/>
    <property type="match status" value="1"/>
</dbReference>
<dbReference type="NCBIfam" id="TIGR02686">
    <property type="entry name" value="relax_trwC"/>
    <property type="match status" value="1"/>
</dbReference>
<dbReference type="Pfam" id="PF13604">
    <property type="entry name" value="AAA_30"/>
    <property type="match status" value="1"/>
</dbReference>
<dbReference type="PANTHER" id="PTHR43788:SF6">
    <property type="entry name" value="DNA HELICASE B"/>
    <property type="match status" value="1"/>
</dbReference>
<feature type="compositionally biased region" description="Polar residues" evidence="3">
    <location>
        <begin position="928"/>
        <end position="937"/>
    </location>
</feature>
<evidence type="ECO:0000256" key="2">
    <source>
        <dbReference type="ARBA" id="ARBA00022840"/>
    </source>
</evidence>
<feature type="compositionally biased region" description="Low complexity" evidence="3">
    <location>
        <begin position="900"/>
        <end position="927"/>
    </location>
</feature>
<reference evidence="6 7" key="1">
    <citation type="submission" date="2017-04" db="EMBL/GenBank/DDBJ databases">
        <title>Unexpected and diverse lifestyles within the genus Limnohabitans.</title>
        <authorList>
            <person name="Kasalicky V."/>
            <person name="Mehrshad M."/>
            <person name="Andrei S.-A."/>
            <person name="Salcher M."/>
            <person name="Kratochvilova H."/>
            <person name="Simek K."/>
            <person name="Ghai R."/>
        </authorList>
    </citation>
    <scope>NUCLEOTIDE SEQUENCE [LARGE SCALE GENOMIC DNA]</scope>
    <source>
        <strain evidence="6 7">II-B4</strain>
    </source>
</reference>
<protein>
    <recommendedName>
        <fullName evidence="8">TrwC relaxase domain-containing protein</fullName>
    </recommendedName>
</protein>
<dbReference type="SUPFAM" id="SSF52540">
    <property type="entry name" value="P-loop containing nucleoside triphosphate hydrolases"/>
    <property type="match status" value="2"/>
</dbReference>
<dbReference type="GO" id="GO:0003678">
    <property type="term" value="F:DNA helicase activity"/>
    <property type="evidence" value="ECO:0007669"/>
    <property type="project" value="UniProtKB-ARBA"/>
</dbReference>
<feature type="region of interest" description="Disordered" evidence="3">
    <location>
        <begin position="900"/>
        <end position="937"/>
    </location>
</feature>
<evidence type="ECO:0000313" key="6">
    <source>
        <dbReference type="EMBL" id="PUE55200.1"/>
    </source>
</evidence>
<feature type="domain" description="TrwC relaxase" evidence="5">
    <location>
        <begin position="9"/>
        <end position="282"/>
    </location>
</feature>
<comment type="caution">
    <text evidence="6">The sequence shown here is derived from an EMBL/GenBank/DDBJ whole genome shotgun (WGS) entry which is preliminary data.</text>
</comment>
<dbReference type="Proteomes" id="UP000250790">
    <property type="component" value="Unassembled WGS sequence"/>
</dbReference>
<sequence>MLEMKRINGVDYYNTLAKSEYYASAEKGEPPGVWGEGARLIGIQEISIDNATLKAVMTGHKPNGEKLAQNAGKENFRVGMDLTFSAPKSVSIVWANADPQLRNEISQAHAQAIEAAMAYMTPKIEARRGHNGTTKETPKALIYGVFEHCNSRANDPTLHSHCVVSNTCVRQDGTTGAIDQRGLFEHKLAAGTIYRAHLANAMQRLGFGIEPDPHNEGIFQVAGVPKDLEKHFSKRAEHIKKVARETGQTSAESRNIIARDTRDKKGEVNRLELFTRWQAESQAQGFDMAQVKATQTTKTPMPTVADLIEKLTEQNSCFELKHVEQLAATFQQFDPSLNREQLQKQILEHPDCIKKVAYKTTQNGVEAVPVFTSKRLEDLEKNAIQSATNRQHETIHQLAPAAVAQVVADFEKAQGFTLFADQRQAVEHITTQSGGVALVRGLAGTGKTTALRPVVDAYKQAGFQVLGTTTTAKAVAVLEKETGMASHTTARLLIDLDKKKTVLNSKTVIILDEAGMVDSRQFARLQQHADKAGAKLVLIGDERQLQSVAAGGIFWALQQHGQIKTADLTTITRQQDGDERKASLLFYQGKADEALKIYEGKGAIVSHANRLNAIENLARDYAQSSSPSKVAICATNADAQALNDAIRDELKLKGEISPTGAEFDNADGSTLEMCKGDRILFKKNNDILGVKNNEVGKVLEVQAHKNGGLMLTIETEEGQKTIDTNDYNHFKHAHAITTHASQGSTYKNSFYLYSSGADLHQSYVALTRHKDSTKMYCTQYDKEDMAQGMAVAHIKQTTLDLKNPETAPEIAPEIAPKVAPTLGQNMTRGNSSSLTASTVSKGQQPAGVQMPEIPQHTGQMGQPIGPKIGPQTQHTGTAQGHANGAAKALQMGLEIGQKAMAEAHASQAESQAQAHAQNQQAHAWAQQKTKTNQEIEM</sequence>
<evidence type="ECO:0008006" key="8">
    <source>
        <dbReference type="Google" id="ProtNLM"/>
    </source>
</evidence>
<dbReference type="RefSeq" id="WP_108311203.1">
    <property type="nucleotide sequence ID" value="NZ_NESN01000001.1"/>
</dbReference>
<gene>
    <name evidence="6" type="ORF">B9Z37_00995</name>
</gene>
<dbReference type="Pfam" id="PF08751">
    <property type="entry name" value="TrwC"/>
    <property type="match status" value="1"/>
</dbReference>
<dbReference type="CDD" id="cd18809">
    <property type="entry name" value="SF1_C_RecD"/>
    <property type="match status" value="1"/>
</dbReference>
<dbReference type="SUPFAM" id="SSF55464">
    <property type="entry name" value="Origin of replication-binding domain, RBD-like"/>
    <property type="match status" value="1"/>
</dbReference>
<name>A0A315EB49_9BURK</name>
<dbReference type="InterPro" id="IPR014862">
    <property type="entry name" value="TrwC"/>
</dbReference>
<evidence type="ECO:0000259" key="4">
    <source>
        <dbReference type="Pfam" id="PF01443"/>
    </source>
</evidence>
<dbReference type="OrthoDB" id="1634048at2"/>
<evidence type="ECO:0000256" key="3">
    <source>
        <dbReference type="SAM" id="MobiDB-lite"/>
    </source>
</evidence>
<dbReference type="PANTHER" id="PTHR43788">
    <property type="entry name" value="DNA2/NAM7 HELICASE FAMILY MEMBER"/>
    <property type="match status" value="1"/>
</dbReference>
<evidence type="ECO:0000256" key="1">
    <source>
        <dbReference type="ARBA" id="ARBA00022741"/>
    </source>
</evidence>
<dbReference type="EMBL" id="NESN01000001">
    <property type="protein sequence ID" value="PUE55200.1"/>
    <property type="molecule type" value="Genomic_DNA"/>
</dbReference>